<dbReference type="AlphaFoldDB" id="X0SJU7"/>
<reference evidence="1" key="1">
    <citation type="journal article" date="2014" name="Front. Microbiol.">
        <title>High frequency of phylogenetically diverse reductive dehalogenase-homologous genes in deep subseafloor sedimentary metagenomes.</title>
        <authorList>
            <person name="Kawai M."/>
            <person name="Futagami T."/>
            <person name="Toyoda A."/>
            <person name="Takaki Y."/>
            <person name="Nishi S."/>
            <person name="Hori S."/>
            <person name="Arai W."/>
            <person name="Tsubouchi T."/>
            <person name="Morono Y."/>
            <person name="Uchiyama I."/>
            <person name="Ito T."/>
            <person name="Fujiyama A."/>
            <person name="Inagaki F."/>
            <person name="Takami H."/>
        </authorList>
    </citation>
    <scope>NUCLEOTIDE SEQUENCE</scope>
    <source>
        <strain evidence="1">Expedition CK06-06</strain>
    </source>
</reference>
<name>X0SJU7_9ZZZZ</name>
<organism evidence="1">
    <name type="scientific">marine sediment metagenome</name>
    <dbReference type="NCBI Taxonomy" id="412755"/>
    <lineage>
        <taxon>unclassified sequences</taxon>
        <taxon>metagenomes</taxon>
        <taxon>ecological metagenomes</taxon>
    </lineage>
</organism>
<evidence type="ECO:0000313" key="1">
    <source>
        <dbReference type="EMBL" id="GAF75381.1"/>
    </source>
</evidence>
<proteinExistence type="predicted"/>
<gene>
    <name evidence="1" type="ORF">S01H1_15686</name>
</gene>
<accession>X0SJU7</accession>
<comment type="caution">
    <text evidence="1">The sequence shown here is derived from an EMBL/GenBank/DDBJ whole genome shotgun (WGS) entry which is preliminary data.</text>
</comment>
<protein>
    <submittedName>
        <fullName evidence="1">Uncharacterized protein</fullName>
    </submittedName>
</protein>
<sequence>MPNADIFNREAAIGEPFSADDSELIFVGAESQTLIVQQLKMSYRQNITRAWEIGSSKQYFIAGHQEGDAAMSRIVGPKPVAGAFMSQYGDVCNIQGNHITFVVRGDCATSGGSIRVSGVVITQVSYTIQSANMVVNEQVSMLVAKMEAA</sequence>
<dbReference type="EMBL" id="BARS01008201">
    <property type="protein sequence ID" value="GAF75381.1"/>
    <property type="molecule type" value="Genomic_DNA"/>
</dbReference>